<dbReference type="PANTHER" id="PTHR31736:SF19">
    <property type="entry name" value="PECTIN LYASE SUPERFAMILY PROTEIN-RELATED"/>
    <property type="match status" value="1"/>
</dbReference>
<dbReference type="EMBL" id="HBGV01007874">
    <property type="protein sequence ID" value="CAD9487068.1"/>
    <property type="molecule type" value="Transcribed_RNA"/>
</dbReference>
<dbReference type="GO" id="GO:0005975">
    <property type="term" value="P:carbohydrate metabolic process"/>
    <property type="evidence" value="ECO:0007669"/>
    <property type="project" value="InterPro"/>
</dbReference>
<comment type="similarity">
    <text evidence="1 6">Belongs to the glycosyl hydrolase 28 family.</text>
</comment>
<sequence length="672" mass="76339">MIPNLLPKNTTSNKIIDFSSIGGKAYDSSPQTELHNAKLLNQTLQTLLQPNSKLVIKGTFHLMGGIYASNLKDVVLQLDGSLIFSKNIKFWPKLGETEQHGRLHRRHMECIHFDHPKNVTLTSSKFVGGGGGGILDGQGEVWWGIPFLGYLHRAEDRPRLLRVSNGKDVLLEHWTFINSPYWTVYFDQVDGLEIRYVGISNRRTSSLDGNGHGVLDLSAFNTDGIDVSGRNVWIHDCNIWCQDDVICVKDGHNVSENMIFERINGTGVGGLTIGSIGGPYSLVRNITFRDWHLYKPMKGIYLKFRESDKAVIEDVLMENIIMQEPSQWPIWMGPAQQADSRNPCNANPCSLCWPYVPGMQCTGELNTTLQNILLRNVTIYQPARGGGVILGDDRFSIKDITFENVKVTHREINLSYDETFPMLPHKIHPDRYVFAYLPLILIGFTMATFVAVVISKRCYFRARHRNDIRRNDESNDSDDEQHSPPIKKVNVPRLVVSLEIVIIPIISWLVYINLSLSDPSSYYICNGVMNGITVGETFPTPSCFKDSTTTSFSRSRRTDHEYNSSYYMVPMTGVAIAVVTLVSIGALSIFVSRRVKQYRVDNPLFTIVPSDEEEVEDQHLEYHSDVGEEEKEIEKPNEKEVDEKSDEMNPYYRLMEDGQFPEQYRDDHDKEG</sequence>
<dbReference type="Pfam" id="PF00295">
    <property type="entry name" value="Glyco_hydro_28"/>
    <property type="match status" value="1"/>
</dbReference>
<keyword evidence="3" id="KW-1015">Disulfide bond</keyword>
<organism evidence="9">
    <name type="scientific">Helicotheca tamesis</name>
    <dbReference type="NCBI Taxonomy" id="374047"/>
    <lineage>
        <taxon>Eukaryota</taxon>
        <taxon>Sar</taxon>
        <taxon>Stramenopiles</taxon>
        <taxon>Ochrophyta</taxon>
        <taxon>Bacillariophyta</taxon>
        <taxon>Mediophyceae</taxon>
        <taxon>Lithodesmiophycidae</taxon>
        <taxon>Lithodesmiales</taxon>
        <taxon>Lithodesmiaceae</taxon>
        <taxon>Helicotheca</taxon>
    </lineage>
</organism>
<evidence type="ECO:0000256" key="8">
    <source>
        <dbReference type="SAM" id="Phobius"/>
    </source>
</evidence>
<dbReference type="InterPro" id="IPR011050">
    <property type="entry name" value="Pectin_lyase_fold/virulence"/>
</dbReference>
<evidence type="ECO:0000256" key="3">
    <source>
        <dbReference type="ARBA" id="ARBA00023157"/>
    </source>
</evidence>
<evidence type="ECO:0000256" key="7">
    <source>
        <dbReference type="SAM" id="MobiDB-lite"/>
    </source>
</evidence>
<evidence type="ECO:0000256" key="6">
    <source>
        <dbReference type="RuleBase" id="RU361169"/>
    </source>
</evidence>
<feature type="region of interest" description="Disordered" evidence="7">
    <location>
        <begin position="615"/>
        <end position="650"/>
    </location>
</feature>
<reference evidence="9" key="1">
    <citation type="submission" date="2021-01" db="EMBL/GenBank/DDBJ databases">
        <authorList>
            <person name="Corre E."/>
            <person name="Pelletier E."/>
            <person name="Niang G."/>
            <person name="Scheremetjew M."/>
            <person name="Finn R."/>
            <person name="Kale V."/>
            <person name="Holt S."/>
            <person name="Cochrane G."/>
            <person name="Meng A."/>
            <person name="Brown T."/>
            <person name="Cohen L."/>
        </authorList>
    </citation>
    <scope>NUCLEOTIDE SEQUENCE</scope>
    <source>
        <strain evidence="9">CCMP826</strain>
    </source>
</reference>
<dbReference type="GO" id="GO:0004650">
    <property type="term" value="F:polygalacturonase activity"/>
    <property type="evidence" value="ECO:0007669"/>
    <property type="project" value="InterPro"/>
</dbReference>
<dbReference type="InterPro" id="IPR000743">
    <property type="entry name" value="Glyco_hydro_28"/>
</dbReference>
<name>A0A7S2HCT4_9STRA</name>
<dbReference type="SUPFAM" id="SSF51126">
    <property type="entry name" value="Pectin lyase-like"/>
    <property type="match status" value="1"/>
</dbReference>
<feature type="transmembrane region" description="Helical" evidence="8">
    <location>
        <begin position="494"/>
        <end position="514"/>
    </location>
</feature>
<feature type="transmembrane region" description="Helical" evidence="8">
    <location>
        <begin position="566"/>
        <end position="591"/>
    </location>
</feature>
<evidence type="ECO:0000313" key="9">
    <source>
        <dbReference type="EMBL" id="CAD9487068.1"/>
    </source>
</evidence>
<evidence type="ECO:0000256" key="2">
    <source>
        <dbReference type="ARBA" id="ARBA00022801"/>
    </source>
</evidence>
<evidence type="ECO:0000256" key="5">
    <source>
        <dbReference type="ARBA" id="ARBA00023295"/>
    </source>
</evidence>
<accession>A0A7S2HCT4</accession>
<gene>
    <name evidence="9" type="ORF">HTAM1171_LOCUS4832</name>
</gene>
<feature type="transmembrane region" description="Helical" evidence="8">
    <location>
        <begin position="433"/>
        <end position="455"/>
    </location>
</feature>
<dbReference type="GO" id="GO:0046576">
    <property type="term" value="F:rhamnogalacturonan alpha-L-rhamnopyranosyl-(1-&gt;4)-alpha-D-galactopyranosyluronide lyase activity"/>
    <property type="evidence" value="ECO:0007669"/>
    <property type="project" value="UniProtKB-ARBA"/>
</dbReference>
<keyword evidence="2 6" id="KW-0378">Hydrolase</keyword>
<protein>
    <recommendedName>
        <fullName evidence="10">Pectate lyase superfamily protein domain-containing protein</fullName>
    </recommendedName>
</protein>
<dbReference type="PANTHER" id="PTHR31736">
    <property type="match status" value="1"/>
</dbReference>
<evidence type="ECO:0008006" key="10">
    <source>
        <dbReference type="Google" id="ProtNLM"/>
    </source>
</evidence>
<evidence type="ECO:0000256" key="4">
    <source>
        <dbReference type="ARBA" id="ARBA00023180"/>
    </source>
</evidence>
<keyword evidence="5 6" id="KW-0326">Glycosidase</keyword>
<keyword evidence="8" id="KW-0472">Membrane</keyword>
<dbReference type="InterPro" id="IPR012334">
    <property type="entry name" value="Pectin_lyas_fold"/>
</dbReference>
<keyword evidence="4" id="KW-0325">Glycoprotein</keyword>
<evidence type="ECO:0000256" key="1">
    <source>
        <dbReference type="ARBA" id="ARBA00008834"/>
    </source>
</evidence>
<proteinExistence type="inferred from homology"/>
<dbReference type="AlphaFoldDB" id="A0A7S2HCT4"/>
<dbReference type="Gene3D" id="2.160.20.10">
    <property type="entry name" value="Single-stranded right-handed beta-helix, Pectin lyase-like"/>
    <property type="match status" value="1"/>
</dbReference>
<feature type="compositionally biased region" description="Basic and acidic residues" evidence="7">
    <location>
        <begin position="617"/>
        <end position="642"/>
    </location>
</feature>
<keyword evidence="8" id="KW-1133">Transmembrane helix</keyword>
<keyword evidence="8" id="KW-0812">Transmembrane</keyword>